<feature type="domain" description="CHRD" evidence="2">
    <location>
        <begin position="3"/>
        <end position="159"/>
    </location>
</feature>
<name>A0A9X1IDS5_9PROT</name>
<dbReference type="AlphaFoldDB" id="A0A9X1IDS5"/>
<dbReference type="SMART" id="SM00754">
    <property type="entry name" value="CHRD"/>
    <property type="match status" value="1"/>
</dbReference>
<comment type="caution">
    <text evidence="3">The sequence shown here is derived from an EMBL/GenBank/DDBJ whole genome shotgun (WGS) entry which is preliminary data.</text>
</comment>
<proteinExistence type="predicted"/>
<organism evidence="3 4">
    <name type="scientific">Roseicella aerolata</name>
    <dbReference type="NCBI Taxonomy" id="2883479"/>
    <lineage>
        <taxon>Bacteria</taxon>
        <taxon>Pseudomonadati</taxon>
        <taxon>Pseudomonadota</taxon>
        <taxon>Alphaproteobacteria</taxon>
        <taxon>Acetobacterales</taxon>
        <taxon>Roseomonadaceae</taxon>
        <taxon>Roseicella</taxon>
    </lineage>
</organism>
<dbReference type="Pfam" id="PF07452">
    <property type="entry name" value="CHRD"/>
    <property type="match status" value="1"/>
</dbReference>
<accession>A0A9X1IDS5</accession>
<dbReference type="RefSeq" id="WP_226605646.1">
    <property type="nucleotide sequence ID" value="NZ_JAJAQI010000006.1"/>
</dbReference>
<feature type="region of interest" description="Disordered" evidence="1">
    <location>
        <begin position="1"/>
        <end position="26"/>
    </location>
</feature>
<reference evidence="3" key="1">
    <citation type="submission" date="2021-10" db="EMBL/GenBank/DDBJ databases">
        <title>Roseicella aerolatum sp. nov., isolated from aerosols of e-waste dismantling site.</title>
        <authorList>
            <person name="Qin T."/>
        </authorList>
    </citation>
    <scope>NUCLEOTIDE SEQUENCE</scope>
    <source>
        <strain evidence="3">GB24</strain>
    </source>
</reference>
<dbReference type="Proteomes" id="UP001139311">
    <property type="component" value="Unassembled WGS sequence"/>
</dbReference>
<sequence>MTRIFTASLTGRQEVPPNNSAASGGGIVIWDDDADRATYQFTARGLDFGPATGTGAQTPSTADDVISMHFHSQFRGANGGVVFGQINPAQDADDLRITRNDDGSWTIAGAWERTDPATIPVTDFAAVLDLTPAGLDIPLYFNIHSTAFPAGEIRGQLVSAGTVGSSIRDGFDADFYKQTYPDVAAAALFGINPRLHFDNIGWKEGRDPNALFDTSGYLETYRDVAEAGVNPLDHYIAHGAAEGRDPSRYFDSSSYLAAHPDVAAAGMNPLQHFLMHGIQEGRNAFADGVWG</sequence>
<evidence type="ECO:0000256" key="1">
    <source>
        <dbReference type="SAM" id="MobiDB-lite"/>
    </source>
</evidence>
<dbReference type="EMBL" id="JAJAQI010000006">
    <property type="protein sequence ID" value="MCB4821225.1"/>
    <property type="molecule type" value="Genomic_DNA"/>
</dbReference>
<gene>
    <name evidence="3" type="ORF">LHA35_05705</name>
</gene>
<feature type="compositionally biased region" description="Polar residues" evidence="1">
    <location>
        <begin position="1"/>
        <end position="22"/>
    </location>
</feature>
<evidence type="ECO:0000313" key="4">
    <source>
        <dbReference type="Proteomes" id="UP001139311"/>
    </source>
</evidence>
<evidence type="ECO:0000259" key="2">
    <source>
        <dbReference type="SMART" id="SM00754"/>
    </source>
</evidence>
<evidence type="ECO:0000313" key="3">
    <source>
        <dbReference type="EMBL" id="MCB4821225.1"/>
    </source>
</evidence>
<dbReference type="InterPro" id="IPR010895">
    <property type="entry name" value="CHRD"/>
</dbReference>
<keyword evidence="4" id="KW-1185">Reference proteome</keyword>
<protein>
    <submittedName>
        <fullName evidence="3">CHRD domain-containing protein</fullName>
    </submittedName>
</protein>